<organism evidence="2 3">
    <name type="scientific">Heyndrickxia acidicola</name>
    <dbReference type="NCBI Taxonomy" id="209389"/>
    <lineage>
        <taxon>Bacteria</taxon>
        <taxon>Bacillati</taxon>
        <taxon>Bacillota</taxon>
        <taxon>Bacilli</taxon>
        <taxon>Bacillales</taxon>
        <taxon>Bacillaceae</taxon>
        <taxon>Heyndrickxia</taxon>
    </lineage>
</organism>
<gene>
    <name evidence="2" type="ORF">P4T90_04335</name>
</gene>
<keyword evidence="3" id="KW-1185">Reference proteome</keyword>
<evidence type="ECO:0000256" key="1">
    <source>
        <dbReference type="ARBA" id="ARBA00008103"/>
    </source>
</evidence>
<dbReference type="PANTHER" id="PTHR37808">
    <property type="entry name" value="SPORE GERMINATION PROTEIN-LIKE PROTEIN YDZR-RELATED"/>
    <property type="match status" value="1"/>
</dbReference>
<name>A0ABU6MF56_9BACI</name>
<dbReference type="InterPro" id="IPR019618">
    <property type="entry name" value="Spore_germination_GerPA"/>
</dbReference>
<proteinExistence type="inferred from homology"/>
<dbReference type="PANTHER" id="PTHR37808:SF1">
    <property type="entry name" value="SPORE GERMINATION PROTEIN-LIKE PROTEIN YDZR"/>
    <property type="match status" value="1"/>
</dbReference>
<sequence length="73" mass="7247">MPAFLGGVQILNVSGTAGVHFGDSAYLSPKSSSLTTNGAGGGNEGAFVTSNNCVSTNNTIDTSIAEQPITANN</sequence>
<comment type="similarity">
    <text evidence="1">Belongs to the GerPA/GerPF family.</text>
</comment>
<protein>
    <submittedName>
        <fullName evidence="2">Spore germination protein</fullName>
    </submittedName>
</protein>
<dbReference type="RefSeq" id="WP_066266922.1">
    <property type="nucleotide sequence ID" value="NZ_JARMAB010000005.1"/>
</dbReference>
<evidence type="ECO:0000313" key="2">
    <source>
        <dbReference type="EMBL" id="MED1202318.1"/>
    </source>
</evidence>
<dbReference type="Proteomes" id="UP001341444">
    <property type="component" value="Unassembled WGS sequence"/>
</dbReference>
<comment type="caution">
    <text evidence="2">The sequence shown here is derived from an EMBL/GenBank/DDBJ whole genome shotgun (WGS) entry which is preliminary data.</text>
</comment>
<dbReference type="Pfam" id="PF10676">
    <property type="entry name" value="gerPA"/>
    <property type="match status" value="1"/>
</dbReference>
<reference evidence="2 3" key="1">
    <citation type="submission" date="2023-03" db="EMBL/GenBank/DDBJ databases">
        <title>Bacillus Genome Sequencing.</title>
        <authorList>
            <person name="Dunlap C."/>
        </authorList>
    </citation>
    <scope>NUCLEOTIDE SEQUENCE [LARGE SCALE GENOMIC DNA]</scope>
    <source>
        <strain evidence="2 3">B-23453</strain>
    </source>
</reference>
<accession>A0ABU6MF56</accession>
<evidence type="ECO:0000313" key="3">
    <source>
        <dbReference type="Proteomes" id="UP001341444"/>
    </source>
</evidence>
<dbReference type="EMBL" id="JARMAB010000005">
    <property type="protein sequence ID" value="MED1202318.1"/>
    <property type="molecule type" value="Genomic_DNA"/>
</dbReference>